<evidence type="ECO:0000313" key="2">
    <source>
        <dbReference type="EMBL" id="TNN65404.1"/>
    </source>
</evidence>
<accession>A0A4Z2HKG8</accession>
<dbReference type="EMBL" id="SRLO01000235">
    <property type="protein sequence ID" value="TNN65404.1"/>
    <property type="molecule type" value="Genomic_DNA"/>
</dbReference>
<sequence length="226" mass="24960">MDVFCSTNITAAVFWRDGVTGLMQLFRPDVVSPFQCRCFTVTDPTGGGVPYSFATAAGGEGLLQKCSSPRIRDDELGGQYQTKVQHQQTVLQQKGHNTKKRHWKLRFSFRSCVFGGAYLEGLFPHGVLYVFERLVVIQQVLSTNHIHLQEHISVLRKTVRLRPAASTVCELSCEAGRLTWQVVLSSIFLLMNSSTWRIVASPDTRTPPGDSEAAQMLEAGQAGGGK</sequence>
<proteinExistence type="predicted"/>
<name>A0A4Z2HKG8_9TELE</name>
<keyword evidence="3" id="KW-1185">Reference proteome</keyword>
<gene>
    <name evidence="2" type="ORF">EYF80_024344</name>
</gene>
<organism evidence="2 3">
    <name type="scientific">Liparis tanakae</name>
    <name type="common">Tanaka's snailfish</name>
    <dbReference type="NCBI Taxonomy" id="230148"/>
    <lineage>
        <taxon>Eukaryota</taxon>
        <taxon>Metazoa</taxon>
        <taxon>Chordata</taxon>
        <taxon>Craniata</taxon>
        <taxon>Vertebrata</taxon>
        <taxon>Euteleostomi</taxon>
        <taxon>Actinopterygii</taxon>
        <taxon>Neopterygii</taxon>
        <taxon>Teleostei</taxon>
        <taxon>Neoteleostei</taxon>
        <taxon>Acanthomorphata</taxon>
        <taxon>Eupercaria</taxon>
        <taxon>Perciformes</taxon>
        <taxon>Cottioidei</taxon>
        <taxon>Cottales</taxon>
        <taxon>Liparidae</taxon>
        <taxon>Liparis</taxon>
    </lineage>
</organism>
<evidence type="ECO:0000256" key="1">
    <source>
        <dbReference type="SAM" id="MobiDB-lite"/>
    </source>
</evidence>
<dbReference type="AlphaFoldDB" id="A0A4Z2HKG8"/>
<reference evidence="2 3" key="1">
    <citation type="submission" date="2019-03" db="EMBL/GenBank/DDBJ databases">
        <title>First draft genome of Liparis tanakae, snailfish: a comprehensive survey of snailfish specific genes.</title>
        <authorList>
            <person name="Kim W."/>
            <person name="Song I."/>
            <person name="Jeong J.-H."/>
            <person name="Kim D."/>
            <person name="Kim S."/>
            <person name="Ryu S."/>
            <person name="Song J.Y."/>
            <person name="Lee S.K."/>
        </authorList>
    </citation>
    <scope>NUCLEOTIDE SEQUENCE [LARGE SCALE GENOMIC DNA]</scope>
    <source>
        <tissue evidence="2">Muscle</tissue>
    </source>
</reference>
<feature type="region of interest" description="Disordered" evidence="1">
    <location>
        <begin position="202"/>
        <end position="226"/>
    </location>
</feature>
<comment type="caution">
    <text evidence="2">The sequence shown here is derived from an EMBL/GenBank/DDBJ whole genome shotgun (WGS) entry which is preliminary data.</text>
</comment>
<dbReference type="Proteomes" id="UP000314294">
    <property type="component" value="Unassembled WGS sequence"/>
</dbReference>
<protein>
    <submittedName>
        <fullName evidence="2">Uncharacterized protein</fullName>
    </submittedName>
</protein>
<evidence type="ECO:0000313" key="3">
    <source>
        <dbReference type="Proteomes" id="UP000314294"/>
    </source>
</evidence>